<dbReference type="InterPro" id="IPR023220">
    <property type="entry name" value="T4SS_VirB5-domain"/>
</dbReference>
<evidence type="ECO:0000313" key="3">
    <source>
        <dbReference type="EMBL" id="SDX94018.1"/>
    </source>
</evidence>
<dbReference type="Gene3D" id="1.20.58.430">
    <property type="entry name" value="Type IV secretion system, VirB5-domain"/>
    <property type="match status" value="1"/>
</dbReference>
<feature type="signal peptide" evidence="2">
    <location>
        <begin position="1"/>
        <end position="19"/>
    </location>
</feature>
<protein>
    <submittedName>
        <fullName evidence="3">Type IV secretion system protein VirB5</fullName>
    </submittedName>
</protein>
<feature type="chain" id="PRO_5011650461" evidence="2">
    <location>
        <begin position="20"/>
        <end position="234"/>
    </location>
</feature>
<feature type="coiled-coil region" evidence="1">
    <location>
        <begin position="30"/>
        <end position="61"/>
    </location>
</feature>
<dbReference type="RefSeq" id="WP_176954871.1">
    <property type="nucleotide sequence ID" value="NZ_FNMZ01000014.1"/>
</dbReference>
<dbReference type="InterPro" id="IPR014158">
    <property type="entry name" value="T4SS_VirB5"/>
</dbReference>
<proteinExistence type="predicted"/>
<dbReference type="SUPFAM" id="SSF101082">
    <property type="entry name" value="Typo IV secretion system protein TraC"/>
    <property type="match status" value="1"/>
</dbReference>
<evidence type="ECO:0000313" key="4">
    <source>
        <dbReference type="Proteomes" id="UP000199118"/>
    </source>
</evidence>
<dbReference type="EMBL" id="FNMZ01000014">
    <property type="protein sequence ID" value="SDX94018.1"/>
    <property type="molecule type" value="Genomic_DNA"/>
</dbReference>
<dbReference type="STRING" id="356660.SAMN05444336_11419"/>
<keyword evidence="1" id="KW-0175">Coiled coil</keyword>
<dbReference type="Proteomes" id="UP000199118">
    <property type="component" value="Unassembled WGS sequence"/>
</dbReference>
<evidence type="ECO:0000256" key="2">
    <source>
        <dbReference type="SAM" id="SignalP"/>
    </source>
</evidence>
<dbReference type="AlphaFoldDB" id="A0A1H3FUI0"/>
<accession>A0A1H3FUI0</accession>
<keyword evidence="2" id="KW-0732">Signal</keyword>
<name>A0A1H3FUI0_9RHOB</name>
<gene>
    <name evidence="3" type="ORF">SAMN05444336_11419</name>
</gene>
<dbReference type="Pfam" id="PF07996">
    <property type="entry name" value="T4SS"/>
    <property type="match status" value="1"/>
</dbReference>
<organism evidence="3 4">
    <name type="scientific">Albimonas donghaensis</name>
    <dbReference type="NCBI Taxonomy" id="356660"/>
    <lineage>
        <taxon>Bacteria</taxon>
        <taxon>Pseudomonadati</taxon>
        <taxon>Pseudomonadota</taxon>
        <taxon>Alphaproteobacteria</taxon>
        <taxon>Rhodobacterales</taxon>
        <taxon>Paracoccaceae</taxon>
        <taxon>Albimonas</taxon>
    </lineage>
</organism>
<sequence>MIRRFLVSAALLTASPALAAGVPVVDSAALAQWVQQIEQLKQTYEAELRQIEEMQRQLEVLTGPRALGTLLNGAADIAAREAAESLDGIVTSAIEGSALPGAGADLSDRVAELREELDLGALAAFRGSEEGQDRALAVQAGAGMAAVATAEEGYRRANAAMERVGDMIAAIGTTTDLKASVDLNSRILAEVAVLLSESIRVQAAAAGSAGTEAAASARDRAAQRRFLQGVGREE</sequence>
<reference evidence="3 4" key="1">
    <citation type="submission" date="2016-10" db="EMBL/GenBank/DDBJ databases">
        <authorList>
            <person name="de Groot N.N."/>
        </authorList>
    </citation>
    <scope>NUCLEOTIDE SEQUENCE [LARGE SCALE GENOMIC DNA]</scope>
    <source>
        <strain evidence="3 4">DSM 17890</strain>
    </source>
</reference>
<evidence type="ECO:0000256" key="1">
    <source>
        <dbReference type="SAM" id="Coils"/>
    </source>
</evidence>
<keyword evidence="4" id="KW-1185">Reference proteome</keyword>